<protein>
    <submittedName>
        <fullName evidence="1">Diiron oxygenase</fullName>
    </submittedName>
</protein>
<dbReference type="Gene3D" id="1.10.620.20">
    <property type="entry name" value="Ribonucleotide Reductase, subunit A"/>
    <property type="match status" value="1"/>
</dbReference>
<dbReference type="SUPFAM" id="SSF47240">
    <property type="entry name" value="Ferritin-like"/>
    <property type="match status" value="1"/>
</dbReference>
<dbReference type="InterPro" id="IPR012348">
    <property type="entry name" value="RNR-like"/>
</dbReference>
<keyword evidence="2" id="KW-1185">Reference proteome</keyword>
<gene>
    <name evidence="1" type="ORF">HFQ13_06265</name>
</gene>
<dbReference type="InterPro" id="IPR025859">
    <property type="entry name" value="AurF/CmlI"/>
</dbReference>
<dbReference type="GO" id="GO:0016491">
    <property type="term" value="F:oxidoreductase activity"/>
    <property type="evidence" value="ECO:0007669"/>
    <property type="project" value="InterPro"/>
</dbReference>
<evidence type="ECO:0000313" key="2">
    <source>
        <dbReference type="Proteomes" id="UP001197378"/>
    </source>
</evidence>
<reference evidence="1" key="1">
    <citation type="journal article" date="2021" name="ISME J.">
        <title>Genomic evolution of the class Acidithiobacillia: deep-branching Proteobacteria living in extreme acidic conditions.</title>
        <authorList>
            <person name="Moya-Beltran A."/>
            <person name="Beard S."/>
            <person name="Rojas-Villalobos C."/>
            <person name="Issotta F."/>
            <person name="Gallardo Y."/>
            <person name="Ulloa R."/>
            <person name="Giaveno A."/>
            <person name="Degli Esposti M."/>
            <person name="Johnson D.B."/>
            <person name="Quatrini R."/>
        </authorList>
    </citation>
    <scope>NUCLEOTIDE SEQUENCE</scope>
    <source>
        <strain evidence="1">VAN18-1</strain>
    </source>
</reference>
<comment type="caution">
    <text evidence="1">The sequence shown here is derived from an EMBL/GenBank/DDBJ whole genome shotgun (WGS) entry which is preliminary data.</text>
</comment>
<evidence type="ECO:0000313" key="1">
    <source>
        <dbReference type="EMBL" id="MBU2787809.1"/>
    </source>
</evidence>
<dbReference type="EMBL" id="JAAXYO010000084">
    <property type="protein sequence ID" value="MBU2787809.1"/>
    <property type="molecule type" value="Genomic_DNA"/>
</dbReference>
<name>A0AAE2YPI8_9PROT</name>
<proteinExistence type="predicted"/>
<organism evidence="1 2">
    <name type="scientific">Igneacidithiobacillus copahuensis</name>
    <dbReference type="NCBI Taxonomy" id="2724909"/>
    <lineage>
        <taxon>Bacteria</taxon>
        <taxon>Pseudomonadati</taxon>
        <taxon>Pseudomonadota</taxon>
        <taxon>Acidithiobacillia</taxon>
        <taxon>Acidithiobacillales</taxon>
        <taxon>Acidithiobacillaceae</taxon>
        <taxon>Igneacidithiobacillus</taxon>
    </lineage>
</organism>
<dbReference type="AlphaFoldDB" id="A0AAE2YPI8"/>
<dbReference type="Pfam" id="PF11583">
    <property type="entry name" value="AurF"/>
    <property type="match status" value="1"/>
</dbReference>
<sequence length="287" mass="33215">MAVVSRHHDALIQRLSRHSANYRDPLEEIPWDTLDPEKAWLPEPLLSLYGLPEFDALRAEERIRLSQVEFVSFCELGLWLEALFIQRLGSHSLQHLYGDTHSYHYQLHELREEVGHSLMFLELQQRAQLPFLTPPSQRPRLATLFARLAPEGSAAFWATIFIGENVPDQMSRQILSDKMLPPAVLAINQLHRREEARHMAFARITVQRRSRRLGGIQRRLLSPLLREVMRQFLYTAFFPVPAVYAAAGLDSASRLARLARQNPHRIALMQHCAEPSREFLRSQGFFV</sequence>
<dbReference type="Proteomes" id="UP001197378">
    <property type="component" value="Unassembled WGS sequence"/>
</dbReference>
<dbReference type="InterPro" id="IPR009078">
    <property type="entry name" value="Ferritin-like_SF"/>
</dbReference>
<accession>A0AAE2YPI8</accession>
<dbReference type="RefSeq" id="WP_215873140.1">
    <property type="nucleotide sequence ID" value="NZ_JAAXYO010000084.1"/>
</dbReference>